<feature type="domain" description="Fumarate reductase/succinate dehydrogenase flavoprotein-like C-terminal" evidence="12">
    <location>
        <begin position="446"/>
        <end position="572"/>
    </location>
</feature>
<name>A0A3B1BF93_9ZZZZ</name>
<keyword evidence="6" id="KW-0285">Flavoprotein</keyword>
<dbReference type="Gene3D" id="1.20.58.100">
    <property type="entry name" value="Fumarate reductase/succinate dehydrogenase flavoprotein-like, C-terminal domain"/>
    <property type="match status" value="1"/>
</dbReference>
<dbReference type="UniPathway" id="UPA00223"/>
<dbReference type="GO" id="GO:0009061">
    <property type="term" value="P:anaerobic respiration"/>
    <property type="evidence" value="ECO:0007669"/>
    <property type="project" value="TreeGrafter"/>
</dbReference>
<evidence type="ECO:0000256" key="7">
    <source>
        <dbReference type="ARBA" id="ARBA00022827"/>
    </source>
</evidence>
<dbReference type="SUPFAM" id="SSF46977">
    <property type="entry name" value="Succinate dehydrogenase/fumarate reductase flavoprotein C-terminal domain"/>
    <property type="match status" value="1"/>
</dbReference>
<dbReference type="FunFam" id="4.10.80.40:FF:000003">
    <property type="entry name" value="Fumarate reductase flavoprotein subunit"/>
    <property type="match status" value="1"/>
</dbReference>
<dbReference type="InterPro" id="IPR014006">
    <property type="entry name" value="Succ_Dhase_FrdA_Gneg"/>
</dbReference>
<dbReference type="EMBL" id="UOGA01000011">
    <property type="protein sequence ID" value="VAX14782.1"/>
    <property type="molecule type" value="Genomic_DNA"/>
</dbReference>
<comment type="similarity">
    <text evidence="3">Belongs to the FAD-dependent oxidoreductase 2 family. FRD/SDH subfamily.</text>
</comment>
<dbReference type="InterPro" id="IPR003952">
    <property type="entry name" value="FRD_SDH_FAD_BS"/>
</dbReference>
<dbReference type="FunFam" id="3.90.700.10:FF:000001">
    <property type="entry name" value="Mitochondrial succinate dehydrogenase flavoprotein subunit"/>
    <property type="match status" value="1"/>
</dbReference>
<evidence type="ECO:0000256" key="5">
    <source>
        <dbReference type="ARBA" id="ARBA00022448"/>
    </source>
</evidence>
<dbReference type="PROSITE" id="PS00504">
    <property type="entry name" value="FRD_SDH_FAD_BINDING"/>
    <property type="match status" value="1"/>
</dbReference>
<dbReference type="PANTHER" id="PTHR11632:SF51">
    <property type="entry name" value="SUCCINATE DEHYDROGENASE [UBIQUINONE] FLAVOPROTEIN SUBUNIT, MITOCHONDRIAL"/>
    <property type="match status" value="1"/>
</dbReference>
<dbReference type="SUPFAM" id="SSF56425">
    <property type="entry name" value="Succinate dehydrogenase/fumarate reductase flavoprotein, catalytic domain"/>
    <property type="match status" value="1"/>
</dbReference>
<dbReference type="Pfam" id="PF02910">
    <property type="entry name" value="Succ_DH_flav_C"/>
    <property type="match status" value="1"/>
</dbReference>
<dbReference type="Gene3D" id="4.10.80.40">
    <property type="entry name" value="succinate dehydrogenase protein domain"/>
    <property type="match status" value="1"/>
</dbReference>
<dbReference type="PIRSF" id="PIRSF000171">
    <property type="entry name" value="SDHA_APRA_LASPO"/>
    <property type="match status" value="1"/>
</dbReference>
<dbReference type="EC" id="1.3.5.1" evidence="4"/>
<evidence type="ECO:0000256" key="2">
    <source>
        <dbReference type="ARBA" id="ARBA00004170"/>
    </source>
</evidence>
<evidence type="ECO:0000259" key="11">
    <source>
        <dbReference type="Pfam" id="PF00890"/>
    </source>
</evidence>
<dbReference type="InterPro" id="IPR030664">
    <property type="entry name" value="SdhA/FrdA/AprA"/>
</dbReference>
<reference evidence="13" key="1">
    <citation type="submission" date="2018-06" db="EMBL/GenBank/DDBJ databases">
        <authorList>
            <person name="Zhirakovskaya E."/>
        </authorList>
    </citation>
    <scope>NUCLEOTIDE SEQUENCE</scope>
</reference>
<keyword evidence="7" id="KW-0274">FAD</keyword>
<dbReference type="Pfam" id="PF00890">
    <property type="entry name" value="FAD_binding_2"/>
    <property type="match status" value="1"/>
</dbReference>
<feature type="domain" description="FAD-dependent oxidoreductase 2 FAD-binding" evidence="11">
    <location>
        <begin position="5"/>
        <end position="391"/>
    </location>
</feature>
<gene>
    <name evidence="13" type="ORF">MNBD_NITROSPINAE04-1236</name>
</gene>
<organism evidence="13">
    <name type="scientific">hydrothermal vent metagenome</name>
    <dbReference type="NCBI Taxonomy" id="652676"/>
    <lineage>
        <taxon>unclassified sequences</taxon>
        <taxon>metagenomes</taxon>
        <taxon>ecological metagenomes</taxon>
    </lineage>
</organism>
<keyword evidence="10" id="KW-0472">Membrane</keyword>
<dbReference type="GO" id="GO:0006099">
    <property type="term" value="P:tricarboxylic acid cycle"/>
    <property type="evidence" value="ECO:0007669"/>
    <property type="project" value="UniProtKB-UniPathway"/>
</dbReference>
<sequence length="572" mass="63567">MYSHDVVIVGSGLAGLRAALEMVGHLDVAVLTKVYPSRSHSGAAQGGVAAALANVDGDDSIDTHVYDTVKGADYIGDQDAIEMMCNDAPRTIIEMEHFGCAFSRTDENKIAQRAFGGHSFKRACYSADRTGHALLHTLFEQSMKNHSKLQVYSEWYMTRLIIEEGVCRGVVAMDIKTGRMEVFHAKTVLFATGGYGRAFQITSNAYANTGDGIVAAYRAGVPLQDMEFVQYHPTGLYEHGILLSEAARGEGGYLLNGDGDRFMEKYAPNKMELGPRDIVSRSEQTEINEGRGAGPNKDYVLLDLRHLGKEKIMERLPQIYNIAKDFIGVDAITDPVPIQPTAHYSMGGIPADNDCQVVADEKGNLIKGLFAAGECSCISVHGANRLGTNSLLEALVFGRRAGKKMLDVTREMNWSPVDEKRELGVVDKEISGLLHTSSKEELGPIREELQRTMTYKVGVYRSGEDMAEANKKLKDLQTRFKTVRVDDKRKNFNTNLIEALELSHMLEYAELIIAGGVAREESRGAHARVDFPKRDDEEWMKHTMAFRTDDGGYELKYRPVRVTKYQPEERKY</sequence>
<dbReference type="NCBIfam" id="TIGR01812">
    <property type="entry name" value="sdhA_frdA_Gneg"/>
    <property type="match status" value="1"/>
</dbReference>
<protein>
    <recommendedName>
        <fullName evidence="4">succinate dehydrogenase</fullName>
        <ecNumber evidence="4">1.3.5.1</ecNumber>
    </recommendedName>
</protein>
<dbReference type="NCBIfam" id="TIGR01816">
    <property type="entry name" value="sdhA_forward"/>
    <property type="match status" value="1"/>
</dbReference>
<dbReference type="InterPro" id="IPR003953">
    <property type="entry name" value="FAD-dep_OxRdtase_2_FAD-bd"/>
</dbReference>
<accession>A0A3B1BF93</accession>
<dbReference type="GO" id="GO:0022900">
    <property type="term" value="P:electron transport chain"/>
    <property type="evidence" value="ECO:0007669"/>
    <property type="project" value="InterPro"/>
</dbReference>
<keyword evidence="9 13" id="KW-0560">Oxidoreductase</keyword>
<dbReference type="FunFam" id="1.20.58.100:FF:000001">
    <property type="entry name" value="Succinate dehydrogenase flavoprotein subunit (SdhA)"/>
    <property type="match status" value="1"/>
</dbReference>
<dbReference type="GO" id="GO:0008177">
    <property type="term" value="F:succinate dehydrogenase (quinone) activity"/>
    <property type="evidence" value="ECO:0007669"/>
    <property type="project" value="UniProtKB-EC"/>
</dbReference>
<dbReference type="GO" id="GO:0050660">
    <property type="term" value="F:flavin adenine dinucleotide binding"/>
    <property type="evidence" value="ECO:0007669"/>
    <property type="project" value="InterPro"/>
</dbReference>
<dbReference type="GO" id="GO:0009055">
    <property type="term" value="F:electron transfer activity"/>
    <property type="evidence" value="ECO:0007669"/>
    <property type="project" value="TreeGrafter"/>
</dbReference>
<evidence type="ECO:0000256" key="3">
    <source>
        <dbReference type="ARBA" id="ARBA00008040"/>
    </source>
</evidence>
<dbReference type="InterPro" id="IPR011281">
    <property type="entry name" value="Succ_DH_flav_su_fwd"/>
</dbReference>
<dbReference type="InterPro" id="IPR015939">
    <property type="entry name" value="Fum_Rdtase/Succ_DH_flav-like_C"/>
</dbReference>
<dbReference type="PANTHER" id="PTHR11632">
    <property type="entry name" value="SUCCINATE DEHYDROGENASE 2 FLAVOPROTEIN SUBUNIT"/>
    <property type="match status" value="1"/>
</dbReference>
<evidence type="ECO:0000313" key="13">
    <source>
        <dbReference type="EMBL" id="VAX14782.1"/>
    </source>
</evidence>
<evidence type="ECO:0000256" key="1">
    <source>
        <dbReference type="ARBA" id="ARBA00001974"/>
    </source>
</evidence>
<evidence type="ECO:0000256" key="4">
    <source>
        <dbReference type="ARBA" id="ARBA00012792"/>
    </source>
</evidence>
<evidence type="ECO:0000256" key="9">
    <source>
        <dbReference type="ARBA" id="ARBA00023002"/>
    </source>
</evidence>
<dbReference type="AlphaFoldDB" id="A0A3B1BF93"/>
<dbReference type="Gene3D" id="3.90.700.10">
    <property type="entry name" value="Succinate dehydrogenase/fumarate reductase flavoprotein, catalytic domain"/>
    <property type="match status" value="1"/>
</dbReference>
<dbReference type="InterPro" id="IPR036188">
    <property type="entry name" value="FAD/NAD-bd_sf"/>
</dbReference>
<comment type="subcellular location">
    <subcellularLocation>
        <location evidence="2">Membrane</location>
        <topology evidence="2">Peripheral membrane protein</topology>
    </subcellularLocation>
</comment>
<dbReference type="InterPro" id="IPR027477">
    <property type="entry name" value="Succ_DH/fumarate_Rdtase_cat_sf"/>
</dbReference>
<comment type="cofactor">
    <cofactor evidence="1">
        <name>FAD</name>
        <dbReference type="ChEBI" id="CHEBI:57692"/>
    </cofactor>
</comment>
<evidence type="ECO:0000256" key="10">
    <source>
        <dbReference type="ARBA" id="ARBA00023136"/>
    </source>
</evidence>
<dbReference type="Gene3D" id="3.50.50.60">
    <property type="entry name" value="FAD/NAD(P)-binding domain"/>
    <property type="match status" value="1"/>
</dbReference>
<proteinExistence type="inferred from homology"/>
<evidence type="ECO:0000256" key="6">
    <source>
        <dbReference type="ARBA" id="ARBA00022630"/>
    </source>
</evidence>
<evidence type="ECO:0000259" key="12">
    <source>
        <dbReference type="Pfam" id="PF02910"/>
    </source>
</evidence>
<dbReference type="SUPFAM" id="SSF51905">
    <property type="entry name" value="FAD/NAD(P)-binding domain"/>
    <property type="match status" value="1"/>
</dbReference>
<keyword evidence="8" id="KW-0249">Electron transport</keyword>
<dbReference type="GO" id="GO:0005886">
    <property type="term" value="C:plasma membrane"/>
    <property type="evidence" value="ECO:0007669"/>
    <property type="project" value="TreeGrafter"/>
</dbReference>
<evidence type="ECO:0000256" key="8">
    <source>
        <dbReference type="ARBA" id="ARBA00022982"/>
    </source>
</evidence>
<dbReference type="InterPro" id="IPR037099">
    <property type="entry name" value="Fum_R/Succ_DH_flav-like_C_sf"/>
</dbReference>
<keyword evidence="5" id="KW-0813">Transport</keyword>